<dbReference type="EMBL" id="CP013068">
    <property type="protein sequence ID" value="ALV27646.1"/>
    <property type="molecule type" value="Genomic_DNA"/>
</dbReference>
<keyword evidence="1" id="KW-0805">Transcription regulation</keyword>
<dbReference type="InterPro" id="IPR000595">
    <property type="entry name" value="cNMP-bd_dom"/>
</dbReference>
<dbReference type="RefSeq" id="WP_019965913.1">
    <property type="nucleotide sequence ID" value="NZ_CM011124.1"/>
</dbReference>
<proteinExistence type="predicted"/>
<protein>
    <submittedName>
        <fullName evidence="7">Transcriptional activator FtrB</fullName>
    </submittedName>
    <submittedName>
        <fullName evidence="6">Transcriptional regulator</fullName>
    </submittedName>
</protein>
<dbReference type="NCBIfam" id="NF006901">
    <property type="entry name" value="PRK09392.1"/>
    <property type="match status" value="1"/>
</dbReference>
<keyword evidence="3" id="KW-0804">Transcription</keyword>
<evidence type="ECO:0000313" key="6">
    <source>
        <dbReference type="EMBL" id="ALV27646.1"/>
    </source>
</evidence>
<dbReference type="PANTHER" id="PTHR24567:SF26">
    <property type="entry name" value="REGULATORY PROTEIN YEIL"/>
    <property type="match status" value="1"/>
</dbReference>
<dbReference type="GO" id="GO:0003677">
    <property type="term" value="F:DNA binding"/>
    <property type="evidence" value="ECO:0007669"/>
    <property type="project" value="UniProtKB-KW"/>
</dbReference>
<reference evidence="7 9" key="2">
    <citation type="submission" date="2018-06" db="EMBL/GenBank/DDBJ databases">
        <authorList>
            <consortium name="Pathogen Informatics"/>
            <person name="Doyle S."/>
        </authorList>
    </citation>
    <scope>NUCLEOTIDE SEQUENCE [LARGE SCALE GENOMIC DNA]</scope>
    <source>
        <strain evidence="7 9">NCTC13350</strain>
    </source>
</reference>
<dbReference type="InterPro" id="IPR012318">
    <property type="entry name" value="HTH_CRP"/>
</dbReference>
<sequence length="232" mass="26034">MKTAYLDEIRQLDLFHSMQDENFEAVMRGAYVQSFPPLVDLIHEGDSSDFLHVIIDGSVELYATWSGKETTISIVRPVSTFILAATIRNAPYLMSAKTLERSRIVMLPSEDVRRIFDADSGFARAVVRELATCYRASIKHTKTLKLRTSLERLANYILQESAARNGADAYVLDLEKRKLASLLGMTPENMSRAIKALSPYGVHIDGSRVVIEKRAELERFARPAPLIDDPSS</sequence>
<reference evidence="6 8" key="1">
    <citation type="submission" date="2015-10" db="EMBL/GenBank/DDBJ databases">
        <title>The world's first case of liver abscess caused by Pannonibacter phragmitetus.</title>
        <authorList>
            <person name="Ming D."/>
            <person name="Wang M."/>
            <person name="Zhou Y."/>
            <person name="Jiang T."/>
            <person name="Hu S."/>
        </authorList>
    </citation>
    <scope>NUCLEOTIDE SEQUENCE [LARGE SCALE GENOMIC DNA]</scope>
    <source>
        <strain evidence="6 8">31801</strain>
    </source>
</reference>
<dbReference type="Pfam" id="PF00027">
    <property type="entry name" value="cNMP_binding"/>
    <property type="match status" value="1"/>
</dbReference>
<evidence type="ECO:0000313" key="7">
    <source>
        <dbReference type="EMBL" id="SUB02359.1"/>
    </source>
</evidence>
<gene>
    <name evidence="6" type="ORF">APZ00_11700</name>
    <name evidence="7" type="ORF">NCTC13350_03311</name>
</gene>
<evidence type="ECO:0000259" key="4">
    <source>
        <dbReference type="PROSITE" id="PS50042"/>
    </source>
</evidence>
<evidence type="ECO:0000313" key="8">
    <source>
        <dbReference type="Proteomes" id="UP000064921"/>
    </source>
</evidence>
<dbReference type="SMART" id="SM00100">
    <property type="entry name" value="cNMP"/>
    <property type="match status" value="1"/>
</dbReference>
<dbReference type="OrthoDB" id="190787at2"/>
<evidence type="ECO:0000256" key="3">
    <source>
        <dbReference type="ARBA" id="ARBA00023163"/>
    </source>
</evidence>
<dbReference type="SUPFAM" id="SSF51206">
    <property type="entry name" value="cAMP-binding domain-like"/>
    <property type="match status" value="1"/>
</dbReference>
<dbReference type="GO" id="GO:0003700">
    <property type="term" value="F:DNA-binding transcription factor activity"/>
    <property type="evidence" value="ECO:0007669"/>
    <property type="project" value="TreeGrafter"/>
</dbReference>
<dbReference type="KEGG" id="pphr:APZ00_11700"/>
<keyword evidence="2" id="KW-0238">DNA-binding</keyword>
<dbReference type="PANTHER" id="PTHR24567">
    <property type="entry name" value="CRP FAMILY TRANSCRIPTIONAL REGULATORY PROTEIN"/>
    <property type="match status" value="1"/>
</dbReference>
<dbReference type="InterPro" id="IPR018490">
    <property type="entry name" value="cNMP-bd_dom_sf"/>
</dbReference>
<evidence type="ECO:0000256" key="2">
    <source>
        <dbReference type="ARBA" id="ARBA00023125"/>
    </source>
</evidence>
<dbReference type="InterPro" id="IPR036388">
    <property type="entry name" value="WH-like_DNA-bd_sf"/>
</dbReference>
<name>A0A0L0IZX1_9HYPH</name>
<dbReference type="GO" id="GO:0005829">
    <property type="term" value="C:cytosol"/>
    <property type="evidence" value="ECO:0007669"/>
    <property type="project" value="TreeGrafter"/>
</dbReference>
<dbReference type="eggNOG" id="COG0664">
    <property type="taxonomic scope" value="Bacteria"/>
</dbReference>
<dbReference type="Gene3D" id="1.10.10.10">
    <property type="entry name" value="Winged helix-like DNA-binding domain superfamily/Winged helix DNA-binding domain"/>
    <property type="match status" value="1"/>
</dbReference>
<evidence type="ECO:0000313" key="9">
    <source>
        <dbReference type="Proteomes" id="UP000255000"/>
    </source>
</evidence>
<dbReference type="Gene3D" id="2.60.120.10">
    <property type="entry name" value="Jelly Rolls"/>
    <property type="match status" value="1"/>
</dbReference>
<dbReference type="Proteomes" id="UP000255000">
    <property type="component" value="Unassembled WGS sequence"/>
</dbReference>
<dbReference type="STRING" id="121719.APZ00_11700"/>
<dbReference type="InterPro" id="IPR050397">
    <property type="entry name" value="Env_Response_Regulators"/>
</dbReference>
<dbReference type="InterPro" id="IPR036390">
    <property type="entry name" value="WH_DNA-bd_sf"/>
</dbReference>
<organism evidence="6 8">
    <name type="scientific">Pannonibacter phragmitetus</name>
    <dbReference type="NCBI Taxonomy" id="121719"/>
    <lineage>
        <taxon>Bacteria</taxon>
        <taxon>Pseudomonadati</taxon>
        <taxon>Pseudomonadota</taxon>
        <taxon>Alphaproteobacteria</taxon>
        <taxon>Hyphomicrobiales</taxon>
        <taxon>Stappiaceae</taxon>
        <taxon>Pannonibacter</taxon>
    </lineage>
</organism>
<dbReference type="PROSITE" id="PS50042">
    <property type="entry name" value="CNMP_BINDING_3"/>
    <property type="match status" value="1"/>
</dbReference>
<dbReference type="CDD" id="cd00038">
    <property type="entry name" value="CAP_ED"/>
    <property type="match status" value="1"/>
</dbReference>
<evidence type="ECO:0000259" key="5">
    <source>
        <dbReference type="PROSITE" id="PS51063"/>
    </source>
</evidence>
<keyword evidence="8" id="KW-1185">Reference proteome</keyword>
<dbReference type="InterPro" id="IPR014710">
    <property type="entry name" value="RmlC-like_jellyroll"/>
</dbReference>
<dbReference type="PROSITE" id="PS51063">
    <property type="entry name" value="HTH_CRP_2"/>
    <property type="match status" value="1"/>
</dbReference>
<dbReference type="EMBL" id="UGSK01000001">
    <property type="protein sequence ID" value="SUB02359.1"/>
    <property type="molecule type" value="Genomic_DNA"/>
</dbReference>
<dbReference type="SUPFAM" id="SSF46785">
    <property type="entry name" value="Winged helix' DNA-binding domain"/>
    <property type="match status" value="1"/>
</dbReference>
<dbReference type="AlphaFoldDB" id="A0A0L0IZX1"/>
<dbReference type="PATRIC" id="fig|121719.5.peg.4489"/>
<feature type="domain" description="Cyclic nucleotide-binding" evidence="4">
    <location>
        <begin position="14"/>
        <end position="116"/>
    </location>
</feature>
<accession>A0A0L0IZX1</accession>
<feature type="domain" description="HTH crp-type" evidence="5">
    <location>
        <begin position="147"/>
        <end position="215"/>
    </location>
</feature>
<evidence type="ECO:0000256" key="1">
    <source>
        <dbReference type="ARBA" id="ARBA00023015"/>
    </source>
</evidence>
<dbReference type="Pfam" id="PF13545">
    <property type="entry name" value="HTH_Crp_2"/>
    <property type="match status" value="1"/>
</dbReference>
<dbReference type="Proteomes" id="UP000064921">
    <property type="component" value="Chromosome"/>
</dbReference>